<dbReference type="InterPro" id="IPR036249">
    <property type="entry name" value="Thioredoxin-like_sf"/>
</dbReference>
<feature type="region of interest" description="Disordered" evidence="2">
    <location>
        <begin position="44"/>
        <end position="69"/>
    </location>
</feature>
<protein>
    <submittedName>
        <fullName evidence="4">Thioredoxin-like protein</fullName>
    </submittedName>
</protein>
<dbReference type="PRINTS" id="PR00160">
    <property type="entry name" value="GLUTAREDOXIN"/>
</dbReference>
<accession>A0AAV9HJ02</accession>
<dbReference type="EMBL" id="MU865004">
    <property type="protein sequence ID" value="KAK4460796.1"/>
    <property type="molecule type" value="Genomic_DNA"/>
</dbReference>
<gene>
    <name evidence="4" type="ORF">QBC42DRAFT_101021</name>
</gene>
<dbReference type="PANTHER" id="PTHR45694">
    <property type="entry name" value="GLUTAREDOXIN 2"/>
    <property type="match status" value="1"/>
</dbReference>
<dbReference type="PANTHER" id="PTHR45694:SF5">
    <property type="entry name" value="GLUTAREDOXIN 2"/>
    <property type="match status" value="1"/>
</dbReference>
<sequence>MPSQRRMRALMYIVLAGVVTLLFFTSQARHSRDADFYSKTVDALGSKSRGNDKSHQAPIRHDRDADGDIDNEDAKMAQEMADRLKQAEKKAKENANAKAPNKPDAPRAVIGVGSAAGGQHKGVPDEEGQVKETAEEHEIEVELNTILKKSPVVIFSKSYCPYSKLAKGILLDKYVIEPTPHVVELDLHPLGPQIQARLGEMTGRRTVPNIMIYGKSIGGGDDISALDKEKKLAGKITSLGGHRIKATERFESGPKAG</sequence>
<dbReference type="InterPro" id="IPR002109">
    <property type="entry name" value="Glutaredoxin"/>
</dbReference>
<dbReference type="FunFam" id="3.40.30.10:FF:000093">
    <property type="entry name" value="Glutaredoxin 2"/>
    <property type="match status" value="1"/>
</dbReference>
<comment type="similarity">
    <text evidence="1">Belongs to the glutaredoxin family. Monothiol subfamily.</text>
</comment>
<keyword evidence="5" id="KW-1185">Reference proteome</keyword>
<comment type="caution">
    <text evidence="4">The sequence shown here is derived from an EMBL/GenBank/DDBJ whole genome shotgun (WGS) entry which is preliminary data.</text>
</comment>
<evidence type="ECO:0000256" key="2">
    <source>
        <dbReference type="SAM" id="MobiDB-lite"/>
    </source>
</evidence>
<dbReference type="Proteomes" id="UP001321749">
    <property type="component" value="Unassembled WGS sequence"/>
</dbReference>
<feature type="domain" description="Glutaredoxin" evidence="3">
    <location>
        <begin position="152"/>
        <end position="217"/>
    </location>
</feature>
<dbReference type="AlphaFoldDB" id="A0AAV9HJ02"/>
<dbReference type="GO" id="GO:0005796">
    <property type="term" value="C:Golgi lumen"/>
    <property type="evidence" value="ECO:0007669"/>
    <property type="project" value="TreeGrafter"/>
</dbReference>
<dbReference type="InterPro" id="IPR014025">
    <property type="entry name" value="Glutaredoxin_subgr"/>
</dbReference>
<dbReference type="InterPro" id="IPR011899">
    <property type="entry name" value="Glutaredoxin_euk/vir"/>
</dbReference>
<feature type="region of interest" description="Disordered" evidence="2">
    <location>
        <begin position="87"/>
        <end position="128"/>
    </location>
</feature>
<evidence type="ECO:0000256" key="1">
    <source>
        <dbReference type="ARBA" id="ARBA00009630"/>
    </source>
</evidence>
<dbReference type="GO" id="GO:0034599">
    <property type="term" value="P:cellular response to oxidative stress"/>
    <property type="evidence" value="ECO:0007669"/>
    <property type="project" value="TreeGrafter"/>
</dbReference>
<reference evidence="4" key="1">
    <citation type="journal article" date="2023" name="Mol. Phylogenet. Evol.">
        <title>Genome-scale phylogeny and comparative genomics of the fungal order Sordariales.</title>
        <authorList>
            <person name="Hensen N."/>
            <person name="Bonometti L."/>
            <person name="Westerberg I."/>
            <person name="Brannstrom I.O."/>
            <person name="Guillou S."/>
            <person name="Cros-Aarteil S."/>
            <person name="Calhoun S."/>
            <person name="Haridas S."/>
            <person name="Kuo A."/>
            <person name="Mondo S."/>
            <person name="Pangilinan J."/>
            <person name="Riley R."/>
            <person name="LaButti K."/>
            <person name="Andreopoulos B."/>
            <person name="Lipzen A."/>
            <person name="Chen C."/>
            <person name="Yan M."/>
            <person name="Daum C."/>
            <person name="Ng V."/>
            <person name="Clum A."/>
            <person name="Steindorff A."/>
            <person name="Ohm R.A."/>
            <person name="Martin F."/>
            <person name="Silar P."/>
            <person name="Natvig D.O."/>
            <person name="Lalanne C."/>
            <person name="Gautier V."/>
            <person name="Ament-Velasquez S.L."/>
            <person name="Kruys A."/>
            <person name="Hutchinson M.I."/>
            <person name="Powell A.J."/>
            <person name="Barry K."/>
            <person name="Miller A.N."/>
            <person name="Grigoriev I.V."/>
            <person name="Debuchy R."/>
            <person name="Gladieux P."/>
            <person name="Hiltunen Thoren M."/>
            <person name="Johannesson H."/>
        </authorList>
    </citation>
    <scope>NUCLEOTIDE SEQUENCE</scope>
    <source>
        <strain evidence="4">PSN324</strain>
    </source>
</reference>
<evidence type="ECO:0000259" key="3">
    <source>
        <dbReference type="Pfam" id="PF00462"/>
    </source>
</evidence>
<name>A0AAV9HJ02_9PEZI</name>
<dbReference type="NCBIfam" id="TIGR02180">
    <property type="entry name" value="GRX_euk"/>
    <property type="match status" value="1"/>
</dbReference>
<dbReference type="GO" id="GO:0004362">
    <property type="term" value="F:glutathione-disulfide reductase (NADPH) activity"/>
    <property type="evidence" value="ECO:0007669"/>
    <property type="project" value="UniProtKB-ARBA"/>
</dbReference>
<dbReference type="CDD" id="cd03419">
    <property type="entry name" value="GRX_GRXh_1_2_like"/>
    <property type="match status" value="1"/>
</dbReference>
<dbReference type="Pfam" id="PF00462">
    <property type="entry name" value="Glutaredoxin"/>
    <property type="match status" value="1"/>
</dbReference>
<proteinExistence type="inferred from homology"/>
<dbReference type="GO" id="GO:0000324">
    <property type="term" value="C:fungal-type vacuole"/>
    <property type="evidence" value="ECO:0007669"/>
    <property type="project" value="TreeGrafter"/>
</dbReference>
<evidence type="ECO:0000313" key="4">
    <source>
        <dbReference type="EMBL" id="KAK4460796.1"/>
    </source>
</evidence>
<dbReference type="Gene3D" id="3.40.30.10">
    <property type="entry name" value="Glutaredoxin"/>
    <property type="match status" value="1"/>
</dbReference>
<feature type="compositionally biased region" description="Basic and acidic residues" evidence="2">
    <location>
        <begin position="49"/>
        <end position="69"/>
    </location>
</feature>
<dbReference type="PROSITE" id="PS51354">
    <property type="entry name" value="GLUTAREDOXIN_2"/>
    <property type="match status" value="1"/>
</dbReference>
<dbReference type="SUPFAM" id="SSF52833">
    <property type="entry name" value="Thioredoxin-like"/>
    <property type="match status" value="1"/>
</dbReference>
<organism evidence="4 5">
    <name type="scientific">Cladorrhinum samala</name>
    <dbReference type="NCBI Taxonomy" id="585594"/>
    <lineage>
        <taxon>Eukaryota</taxon>
        <taxon>Fungi</taxon>
        <taxon>Dikarya</taxon>
        <taxon>Ascomycota</taxon>
        <taxon>Pezizomycotina</taxon>
        <taxon>Sordariomycetes</taxon>
        <taxon>Sordariomycetidae</taxon>
        <taxon>Sordariales</taxon>
        <taxon>Podosporaceae</taxon>
        <taxon>Cladorrhinum</taxon>
    </lineage>
</organism>
<evidence type="ECO:0000313" key="5">
    <source>
        <dbReference type="Proteomes" id="UP001321749"/>
    </source>
</evidence>
<dbReference type="GO" id="GO:0005801">
    <property type="term" value="C:cis-Golgi network"/>
    <property type="evidence" value="ECO:0007669"/>
    <property type="project" value="UniProtKB-ARBA"/>
</dbReference>
<reference evidence="4" key="2">
    <citation type="submission" date="2023-06" db="EMBL/GenBank/DDBJ databases">
        <authorList>
            <consortium name="Lawrence Berkeley National Laboratory"/>
            <person name="Mondo S.J."/>
            <person name="Hensen N."/>
            <person name="Bonometti L."/>
            <person name="Westerberg I."/>
            <person name="Brannstrom I.O."/>
            <person name="Guillou S."/>
            <person name="Cros-Aarteil S."/>
            <person name="Calhoun S."/>
            <person name="Haridas S."/>
            <person name="Kuo A."/>
            <person name="Pangilinan J."/>
            <person name="Riley R."/>
            <person name="Labutti K."/>
            <person name="Andreopoulos B."/>
            <person name="Lipzen A."/>
            <person name="Chen C."/>
            <person name="Yanf M."/>
            <person name="Daum C."/>
            <person name="Ng V."/>
            <person name="Clum A."/>
            <person name="Steindorff A."/>
            <person name="Ohm R."/>
            <person name="Martin F."/>
            <person name="Silar P."/>
            <person name="Natvig D."/>
            <person name="Lalanne C."/>
            <person name="Gautier V."/>
            <person name="Ament-Velasquez S.L."/>
            <person name="Kruys A."/>
            <person name="Hutchinson M.I."/>
            <person name="Powell A.J."/>
            <person name="Barry K."/>
            <person name="Miller A.N."/>
            <person name="Grigoriev I.V."/>
            <person name="Debuchy R."/>
            <person name="Gladieux P."/>
            <person name="Thoren M.H."/>
            <person name="Johannesson H."/>
        </authorList>
    </citation>
    <scope>NUCLEOTIDE SEQUENCE</scope>
    <source>
        <strain evidence="4">PSN324</strain>
    </source>
</reference>